<dbReference type="Pfam" id="PF01998">
    <property type="entry name" value="DUF131"/>
    <property type="match status" value="1"/>
</dbReference>
<comment type="caution">
    <text evidence="2">The sequence shown here is derived from an EMBL/GenBank/DDBJ whole genome shotgun (WGS) entry which is preliminary data.</text>
</comment>
<reference evidence="2 3" key="1">
    <citation type="submission" date="2018-10" db="EMBL/GenBank/DDBJ databases">
        <title>Cultivation of a novel Methanohalophilus strain from Kebrit Deep of the Red Sea and a genomic comparison of members of the genus Methanohalophilus.</title>
        <authorList>
            <person name="Guan Y."/>
            <person name="Ngugi D.K."/>
            <person name="Stingl U."/>
        </authorList>
    </citation>
    <scope>NUCLEOTIDE SEQUENCE [LARGE SCALE GENOMIC DNA]</scope>
    <source>
        <strain evidence="2 3">DSM 3094</strain>
    </source>
</reference>
<gene>
    <name evidence="2" type="ORF">EFE40_01550</name>
</gene>
<feature type="transmembrane region" description="Helical" evidence="1">
    <location>
        <begin position="6"/>
        <end position="30"/>
    </location>
</feature>
<evidence type="ECO:0000313" key="3">
    <source>
        <dbReference type="Proteomes" id="UP000267921"/>
    </source>
</evidence>
<dbReference type="EMBL" id="RJJG01000001">
    <property type="protein sequence ID" value="RNI10892.1"/>
    <property type="molecule type" value="Genomic_DNA"/>
</dbReference>
<feature type="transmembrane region" description="Helical" evidence="1">
    <location>
        <begin position="90"/>
        <end position="107"/>
    </location>
</feature>
<dbReference type="NCBIfam" id="TIGR00304">
    <property type="entry name" value="TIGR00304 family membrane protein"/>
    <property type="match status" value="1"/>
</dbReference>
<dbReference type="AlphaFoldDB" id="A0A3M9LC37"/>
<protein>
    <submittedName>
        <fullName evidence="2">DUF131 domain-containing protein</fullName>
    </submittedName>
</protein>
<keyword evidence="1" id="KW-0472">Membrane</keyword>
<accession>A0A3M9LC37</accession>
<keyword evidence="1" id="KW-1133">Transmembrane helix</keyword>
<dbReference type="Proteomes" id="UP000267921">
    <property type="component" value="Unassembled WGS sequence"/>
</dbReference>
<keyword evidence="1" id="KW-0812">Transmembrane</keyword>
<proteinExistence type="predicted"/>
<evidence type="ECO:0000313" key="2">
    <source>
        <dbReference type="EMBL" id="RNI10892.1"/>
    </source>
</evidence>
<sequence>MEDQPLIGNLLVYGGMTLIGLGLFLIIRGVREQHAFHKKQPSSHTHGTVNGVQTGDEGDYFRSDVNSGGVIMIGPLPIIFGSDSNTSKKAMLLALILMLIYLLMVILV</sequence>
<organism evidence="2 3">
    <name type="scientific">Methanohalophilus halophilus</name>
    <dbReference type="NCBI Taxonomy" id="2177"/>
    <lineage>
        <taxon>Archaea</taxon>
        <taxon>Methanobacteriati</taxon>
        <taxon>Methanobacteriota</taxon>
        <taxon>Stenosarchaea group</taxon>
        <taxon>Methanomicrobia</taxon>
        <taxon>Methanosarcinales</taxon>
        <taxon>Methanosarcinaceae</taxon>
        <taxon>Methanohalophilus</taxon>
    </lineage>
</organism>
<name>A0A3M9LC37_9EURY</name>
<evidence type="ECO:0000256" key="1">
    <source>
        <dbReference type="SAM" id="Phobius"/>
    </source>
</evidence>
<dbReference type="InterPro" id="IPR002849">
    <property type="entry name" value="DUF131"/>
</dbReference>